<dbReference type="Pfam" id="PF18352">
    <property type="entry name" value="Gp138_N"/>
    <property type="match status" value="1"/>
</dbReference>
<dbReference type="InterPro" id="IPR041599">
    <property type="entry name" value="Gp138_N"/>
</dbReference>
<comment type="caution">
    <text evidence="2">The sequence shown here is derived from an EMBL/GenBank/DDBJ whole genome shotgun (WGS) entry which is preliminary data.</text>
</comment>
<reference evidence="3" key="1">
    <citation type="journal article" date="2019" name="Int. J. Syst. Evol. Microbiol.">
        <title>The Global Catalogue of Microorganisms (GCM) 10K type strain sequencing project: providing services to taxonomists for standard genome sequencing and annotation.</title>
        <authorList>
            <consortium name="The Broad Institute Genomics Platform"/>
            <consortium name="The Broad Institute Genome Sequencing Center for Infectious Disease"/>
            <person name="Wu L."/>
            <person name="Ma J."/>
        </authorList>
    </citation>
    <scope>NUCLEOTIDE SEQUENCE [LARGE SCALE GENOMIC DNA]</scope>
    <source>
        <strain evidence="3">CCUG 61707</strain>
    </source>
</reference>
<keyword evidence="3" id="KW-1185">Reference proteome</keyword>
<dbReference type="EMBL" id="JBHTJN010000001">
    <property type="protein sequence ID" value="MFD0965256.1"/>
    <property type="molecule type" value="Genomic_DNA"/>
</dbReference>
<proteinExistence type="predicted"/>
<evidence type="ECO:0000313" key="2">
    <source>
        <dbReference type="EMBL" id="MFD0965256.1"/>
    </source>
</evidence>
<name>A0ABW3I5T2_9PAST</name>
<protein>
    <submittedName>
        <fullName evidence="2">Gp138 family membrane-puncturing spike protein</fullName>
    </submittedName>
</protein>
<accession>A0ABW3I5T2</accession>
<dbReference type="Gene3D" id="2.40.50.230">
    <property type="entry name" value="Gp5 N-terminal domain"/>
    <property type="match status" value="1"/>
</dbReference>
<sequence>MSNYNTHLATSETATDEQIRYSQLNLHTSLPAKVVNFDPTNQTVTLAIQIKQILKGGKSVQIPPLVYVPVSFPRGGGFAFTFPLIAGDEGIALFSERCIDGWWQSSKVSEPLDYRFHDLSDAMFIPGICSIPNAVKGFFMNGLSMQTMDGSTFIRVTDGTILIKGNIQHTGNTTQTGEFLATGTISSNTDVVSAGISGKSHVHTGVANGPSKTGEPK</sequence>
<dbReference type="InterPro" id="IPR037026">
    <property type="entry name" value="Vgr_OB-fold_dom_sf"/>
</dbReference>
<dbReference type="Proteomes" id="UP001596996">
    <property type="component" value="Unassembled WGS sequence"/>
</dbReference>
<evidence type="ECO:0000259" key="1">
    <source>
        <dbReference type="Pfam" id="PF18352"/>
    </source>
</evidence>
<gene>
    <name evidence="2" type="ORF">ACFQ02_00025</name>
</gene>
<organism evidence="2 3">
    <name type="scientific">Seminibacterium arietis</name>
    <dbReference type="NCBI Taxonomy" id="1173502"/>
    <lineage>
        <taxon>Bacteria</taxon>
        <taxon>Pseudomonadati</taxon>
        <taxon>Pseudomonadota</taxon>
        <taxon>Gammaproteobacteria</taxon>
        <taxon>Pasteurellales</taxon>
        <taxon>Pasteurellaceae</taxon>
        <taxon>Seminibacterium</taxon>
    </lineage>
</organism>
<feature type="domain" description="Phage protein Gp138 N-terminal" evidence="1">
    <location>
        <begin position="30"/>
        <end position="127"/>
    </location>
</feature>
<evidence type="ECO:0000313" key="3">
    <source>
        <dbReference type="Proteomes" id="UP001596996"/>
    </source>
</evidence>
<dbReference type="RefSeq" id="WP_380817736.1">
    <property type="nucleotide sequence ID" value="NZ_JBHTJN010000001.1"/>
</dbReference>